<dbReference type="RefSeq" id="WP_221763290.1">
    <property type="nucleotide sequence ID" value="NZ_AP024110.1"/>
</dbReference>
<evidence type="ECO:0000313" key="7">
    <source>
        <dbReference type="Proteomes" id="UP000826722"/>
    </source>
</evidence>
<dbReference type="Proteomes" id="UP000826722">
    <property type="component" value="Chromosome"/>
</dbReference>
<dbReference type="CDD" id="cd10807">
    <property type="entry name" value="YdjC_like_3"/>
    <property type="match status" value="1"/>
</dbReference>
<dbReference type="SUPFAM" id="SSF88713">
    <property type="entry name" value="Glycoside hydrolase/deacetylase"/>
    <property type="match status" value="1"/>
</dbReference>
<evidence type="ECO:0000256" key="2">
    <source>
        <dbReference type="ARBA" id="ARBA00022723"/>
    </source>
</evidence>
<evidence type="ECO:0000256" key="5">
    <source>
        <dbReference type="ARBA" id="ARBA00023277"/>
    </source>
</evidence>
<gene>
    <name evidence="6" type="ORF">ZMTM_14300</name>
</gene>
<evidence type="ECO:0000256" key="4">
    <source>
        <dbReference type="ARBA" id="ARBA00022842"/>
    </source>
</evidence>
<protein>
    <recommendedName>
        <fullName evidence="8">ChbG/HpnK family deacetylase</fullName>
    </recommendedName>
</protein>
<keyword evidence="3" id="KW-0378">Hydrolase</keyword>
<dbReference type="GO" id="GO:0005975">
    <property type="term" value="P:carbohydrate metabolic process"/>
    <property type="evidence" value="ECO:0007669"/>
    <property type="project" value="InterPro"/>
</dbReference>
<dbReference type="KEGG" id="mpau:ZMTM_14300"/>
<dbReference type="InterPro" id="IPR006879">
    <property type="entry name" value="YdjC-like"/>
</dbReference>
<dbReference type="InterPro" id="IPR011330">
    <property type="entry name" value="Glyco_hydro/deAcase_b/a-brl"/>
</dbReference>
<evidence type="ECO:0000256" key="3">
    <source>
        <dbReference type="ARBA" id="ARBA00022801"/>
    </source>
</evidence>
<dbReference type="GO" id="GO:0016787">
    <property type="term" value="F:hydrolase activity"/>
    <property type="evidence" value="ECO:0007669"/>
    <property type="project" value="UniProtKB-KW"/>
</dbReference>
<keyword evidence="4" id="KW-0460">Magnesium</keyword>
<comment type="cofactor">
    <cofactor evidence="1">
        <name>Mg(2+)</name>
        <dbReference type="ChEBI" id="CHEBI:18420"/>
    </cofactor>
</comment>
<proteinExistence type="predicted"/>
<dbReference type="Pfam" id="PF04794">
    <property type="entry name" value="YdjC"/>
    <property type="match status" value="1"/>
</dbReference>
<dbReference type="PANTHER" id="PTHR31609">
    <property type="entry name" value="YDJC DEACETYLASE FAMILY MEMBER"/>
    <property type="match status" value="1"/>
</dbReference>
<keyword evidence="2" id="KW-0479">Metal-binding</keyword>
<dbReference type="EMBL" id="AP024110">
    <property type="protein sequence ID" value="BCM25171.1"/>
    <property type="molecule type" value="Genomic_DNA"/>
</dbReference>
<evidence type="ECO:0000313" key="6">
    <source>
        <dbReference type="EMBL" id="BCM25171.1"/>
    </source>
</evidence>
<sequence>MKPIIISADDFAQSAAIDTAIIALIQQKRLSATSCLTLSPRWSETAKLITPEIRQLADIGLHLDFTQFAQTARKPLGVLIIRSLLRSLSKKVITANIHQQLDQFEQALGAAPDYIDGHQHVHQLPQIRDALLEIVIKRYGTQLPWIRIAAPPVQFGFKGQVIGLLGSDALKKKAEALGLKCTTQLLGVYGFDGDIADYRANFEHWLNYAQHATPTHHIAFMCHPAIDSSDKQSDIDDPILNARIREYSFFENNDFVEILTRHNLSPGRGSDFL</sequence>
<accession>A0A8D5GBE4</accession>
<evidence type="ECO:0000256" key="1">
    <source>
        <dbReference type="ARBA" id="ARBA00001946"/>
    </source>
</evidence>
<dbReference type="GO" id="GO:0046872">
    <property type="term" value="F:metal ion binding"/>
    <property type="evidence" value="ECO:0007669"/>
    <property type="project" value="UniProtKB-KW"/>
</dbReference>
<dbReference type="Gene3D" id="3.20.20.370">
    <property type="entry name" value="Glycoside hydrolase/deacetylase"/>
    <property type="match status" value="1"/>
</dbReference>
<dbReference type="GO" id="GO:0019213">
    <property type="term" value="F:deacetylase activity"/>
    <property type="evidence" value="ECO:0007669"/>
    <property type="project" value="TreeGrafter"/>
</dbReference>
<evidence type="ECO:0008006" key="8">
    <source>
        <dbReference type="Google" id="ProtNLM"/>
    </source>
</evidence>
<organism evidence="6 7">
    <name type="scientific">Methyloradius palustris</name>
    <dbReference type="NCBI Taxonomy" id="2778876"/>
    <lineage>
        <taxon>Bacteria</taxon>
        <taxon>Pseudomonadati</taxon>
        <taxon>Pseudomonadota</taxon>
        <taxon>Betaproteobacteria</taxon>
        <taxon>Nitrosomonadales</taxon>
        <taxon>Methylophilaceae</taxon>
        <taxon>Methyloradius</taxon>
    </lineage>
</organism>
<dbReference type="PANTHER" id="PTHR31609:SF1">
    <property type="entry name" value="CARBOHYDRATE DEACETYLASE"/>
    <property type="match status" value="1"/>
</dbReference>
<reference evidence="6" key="1">
    <citation type="journal article" date="2021" name="Arch. Microbiol.">
        <title>Methyloradius palustris gen. nov., sp. nov., a methanol-oxidizing bacterium isolated from snow.</title>
        <authorList>
            <person name="Miyadera T."/>
            <person name="Kojima H."/>
            <person name="Fukui M."/>
        </authorList>
    </citation>
    <scope>NUCLEOTIDE SEQUENCE</scope>
    <source>
        <strain evidence="6">Zm11</strain>
    </source>
</reference>
<dbReference type="AlphaFoldDB" id="A0A8D5GBE4"/>
<name>A0A8D5GBE4_9PROT</name>
<keyword evidence="5" id="KW-0119">Carbohydrate metabolism</keyword>
<keyword evidence="7" id="KW-1185">Reference proteome</keyword>